<feature type="transmembrane region" description="Helical" evidence="1">
    <location>
        <begin position="262"/>
        <end position="282"/>
    </location>
</feature>
<feature type="transmembrane region" description="Helical" evidence="1">
    <location>
        <begin position="101"/>
        <end position="124"/>
    </location>
</feature>
<feature type="transmembrane region" description="Helical" evidence="1">
    <location>
        <begin position="171"/>
        <end position="192"/>
    </location>
</feature>
<feature type="transmembrane region" description="Helical" evidence="1">
    <location>
        <begin position="231"/>
        <end position="250"/>
    </location>
</feature>
<dbReference type="AlphaFoldDB" id="Q8CYS4"/>
<organism evidence="2 3">
    <name type="scientific">Streptococcus pneumoniae (strain ATCC BAA-255 / R6)</name>
    <dbReference type="NCBI Taxonomy" id="171101"/>
    <lineage>
        <taxon>Bacteria</taxon>
        <taxon>Bacillati</taxon>
        <taxon>Bacillota</taxon>
        <taxon>Bacilli</taxon>
        <taxon>Lactobacillales</taxon>
        <taxon>Streptococcaceae</taxon>
        <taxon>Streptococcus</taxon>
    </lineage>
</organism>
<dbReference type="Proteomes" id="UP000000586">
    <property type="component" value="Chromosome"/>
</dbReference>
<dbReference type="PATRIC" id="fig|171101.6.peg.1053"/>
<accession>Q8CYS4</accession>
<feature type="transmembrane region" description="Helical" evidence="1">
    <location>
        <begin position="204"/>
        <end position="225"/>
    </location>
</feature>
<evidence type="ECO:0000256" key="1">
    <source>
        <dbReference type="SAM" id="Phobius"/>
    </source>
</evidence>
<dbReference type="RefSeq" id="WP_000389975.1">
    <property type="nucleotide sequence ID" value="NC_003098.1"/>
</dbReference>
<feature type="transmembrane region" description="Helical" evidence="1">
    <location>
        <begin position="39"/>
        <end position="59"/>
    </location>
</feature>
<keyword evidence="1" id="KW-0472">Membrane</keyword>
<dbReference type="PIR" id="H97992">
    <property type="entry name" value="H97992"/>
</dbReference>
<name>Q8CYS4_STRR6</name>
<dbReference type="KEGG" id="spr:spr0968"/>
<dbReference type="eggNOG" id="ENOG502ZMFG">
    <property type="taxonomic scope" value="Bacteria"/>
</dbReference>
<dbReference type="STRING" id="171101.spr0968"/>
<keyword evidence="1" id="KW-1133">Transmembrane helix</keyword>
<dbReference type="HOGENOM" id="CLU_879758_0_0_9"/>
<keyword evidence="3" id="KW-1185">Reference proteome</keyword>
<sequence length="316" mass="35922">MEDNQVRRKLYYGISSAAGWSWGVSFLVTYTLIHEKGVIPFAVWAFFNSLAIPIFGVLFKKLSRLKEIMVNNLWLVYFMAIVQCFSIIINLQAMFQMGTLIGLSSSMSTLISLFAGGIFIISVIKNGYKTVLYSNVIQWLISILAIIILIFIGFSGNKEVSLRAYTDVNSIYWSLYAGILLLFSPFVDMQGWVRAIEIKKNRDFEAFGLSGIFFAIYMLLILVLSQFELSVHMGIILLFLVIMISTSTIQPNAHALNVNFKYGWIGALIACLLWPLLSRFGILTLWTYLASFRAIVVALVFMYMGYEKIRELVIFK</sequence>
<gene>
    <name evidence="2" type="ordered locus">spr0968</name>
</gene>
<protein>
    <submittedName>
        <fullName evidence="2">Uncharacterized protein</fullName>
    </submittedName>
</protein>
<feature type="transmembrane region" description="Helical" evidence="1">
    <location>
        <begin position="71"/>
        <end position="95"/>
    </location>
</feature>
<reference evidence="2 3" key="1">
    <citation type="journal article" date="2001" name="J. Bacteriol.">
        <title>Genome of the bacterium Streptococcus pneumoniae strain R6.</title>
        <authorList>
            <person name="Hoskins J.A."/>
            <person name="Alborn W.Jr."/>
            <person name="Arnold J."/>
            <person name="Blaszczak L."/>
            <person name="Burgett S."/>
            <person name="DeHoff B.S."/>
            <person name="Estrem S."/>
            <person name="Fritz L."/>
            <person name="Fu D.-J."/>
            <person name="Fuller W."/>
            <person name="Geringer C."/>
            <person name="Gilmour R."/>
            <person name="Glass J.S."/>
            <person name="Khoja H."/>
            <person name="Kraft A."/>
            <person name="LaGace R."/>
            <person name="LeBlanc D.J."/>
            <person name="Lee L.N."/>
            <person name="Lefkowitz E.J."/>
            <person name="Lu J."/>
            <person name="Matsushima P."/>
            <person name="McAhren S."/>
            <person name="McHenney M."/>
            <person name="McLeaster K."/>
            <person name="Mundy C."/>
            <person name="Nicas T.I."/>
            <person name="Norris F.H."/>
            <person name="O'Gara M."/>
            <person name="Peery R."/>
            <person name="Robertson G.T."/>
            <person name="Rockey P."/>
            <person name="Sun P.-M."/>
            <person name="Winkler M.E."/>
            <person name="Yang Y."/>
            <person name="Young-Bellido M."/>
            <person name="Zhao G."/>
            <person name="Zook C."/>
            <person name="Baltz R.H."/>
            <person name="Jaskunas S.Richard."/>
            <person name="Rosteck P.R.Jr."/>
            <person name="Skatrud P.L."/>
            <person name="Glass J.I."/>
        </authorList>
    </citation>
    <scope>NUCLEOTIDE SEQUENCE [LARGE SCALE GENOMIC DNA]</scope>
    <source>
        <strain evidence="3">ATCC BAA-255 / R6</strain>
    </source>
</reference>
<dbReference type="EMBL" id="AE007317">
    <property type="protein sequence ID" value="AAK99772.1"/>
    <property type="molecule type" value="Genomic_DNA"/>
</dbReference>
<keyword evidence="1" id="KW-0812">Transmembrane</keyword>
<feature type="transmembrane region" description="Helical" evidence="1">
    <location>
        <begin position="136"/>
        <end position="156"/>
    </location>
</feature>
<evidence type="ECO:0000313" key="3">
    <source>
        <dbReference type="Proteomes" id="UP000000586"/>
    </source>
</evidence>
<feature type="transmembrane region" description="Helical" evidence="1">
    <location>
        <begin position="12"/>
        <end position="33"/>
    </location>
</feature>
<feature type="transmembrane region" description="Helical" evidence="1">
    <location>
        <begin position="288"/>
        <end position="306"/>
    </location>
</feature>
<evidence type="ECO:0000313" key="2">
    <source>
        <dbReference type="EMBL" id="AAK99772.1"/>
    </source>
</evidence>
<proteinExistence type="predicted"/>